<dbReference type="SUPFAM" id="SSF53383">
    <property type="entry name" value="PLP-dependent transferases"/>
    <property type="match status" value="1"/>
</dbReference>
<evidence type="ECO:0000256" key="2">
    <source>
        <dbReference type="ARBA" id="ARBA00007441"/>
    </source>
</evidence>
<evidence type="ECO:0000313" key="10">
    <source>
        <dbReference type="EMBL" id="KAG8373338.1"/>
    </source>
</evidence>
<dbReference type="InterPro" id="IPR015424">
    <property type="entry name" value="PyrdxlP-dep_Trfase"/>
</dbReference>
<evidence type="ECO:0000256" key="4">
    <source>
        <dbReference type="ARBA" id="ARBA00022679"/>
    </source>
</evidence>
<evidence type="ECO:0000259" key="9">
    <source>
        <dbReference type="Pfam" id="PF00155"/>
    </source>
</evidence>
<sequence length="453" mass="48709">MAASYSLQASSSSIASSTNIRLKPLSDSHTSNSLSFSSQLQSFSLKSLHTSSKVHLLRVSAVARAEISSETMEVDISLSPRVNSVKPSKTVAITDQATALAQAGVPVIRLAAGEPDFDTPAVIAEAGMNAIRDGYTRYTPNAGTFELRTAICHKLKEENGISYTPDQILVSNGAKQSILQAVLAVCSPEDEVLIPAPFWVSYPEMARLADATPVILPTCISENFLLDPKLLESKLSEKSRLLILCSPSNPTGSVYPRKLLEQIAEIVARHPRLLVLSDEIYEHIIYAPATHTSFASLPGMWDRTLTVNGFSKSTSGASSISQKAAVAALGMGYAGGEAVSTMVKAFRERRDFLVKSFGELEGVKISEPQGAFYLFLDFTSYYGSKIDGFGVIDGSESLCRYLLDKAQVALVPGDAFGDDTCIRISYAESLTILKEAVERIKAAIISLKPAIPV</sequence>
<dbReference type="InterPro" id="IPR050596">
    <property type="entry name" value="AspAT/PAT-like"/>
</dbReference>
<gene>
    <name evidence="10" type="ORF">BUALT_Bualt11G0013800</name>
</gene>
<evidence type="ECO:0000256" key="1">
    <source>
        <dbReference type="ARBA" id="ARBA00001933"/>
    </source>
</evidence>
<protein>
    <recommendedName>
        <fullName evidence="8">Bifunctional aspartate aminotransferase and glutamate/aspartate-prephenate aminotransferase</fullName>
    </recommendedName>
</protein>
<keyword evidence="4" id="KW-0808">Transferase</keyword>
<name>A0AAV6WT12_9LAMI</name>
<dbReference type="PANTHER" id="PTHR46383">
    <property type="entry name" value="ASPARTATE AMINOTRANSFERASE"/>
    <property type="match status" value="1"/>
</dbReference>
<keyword evidence="5" id="KW-0663">Pyridoxal phosphate</keyword>
<dbReference type="InterPro" id="IPR015421">
    <property type="entry name" value="PyrdxlP-dep_Trfase_major"/>
</dbReference>
<evidence type="ECO:0000313" key="11">
    <source>
        <dbReference type="Proteomes" id="UP000826271"/>
    </source>
</evidence>
<dbReference type="Gene3D" id="3.40.640.10">
    <property type="entry name" value="Type I PLP-dependent aspartate aminotransferase-like (Major domain)"/>
    <property type="match status" value="1"/>
</dbReference>
<keyword evidence="3" id="KW-0032">Aminotransferase</keyword>
<dbReference type="Proteomes" id="UP000826271">
    <property type="component" value="Unassembled WGS sequence"/>
</dbReference>
<feature type="domain" description="Aminotransferase class I/classII large" evidence="9">
    <location>
        <begin position="318"/>
        <end position="440"/>
    </location>
</feature>
<dbReference type="FunFam" id="3.40.640.10:FF:000033">
    <property type="entry name" value="Aspartate aminotransferase"/>
    <property type="match status" value="1"/>
</dbReference>
<comment type="cofactor">
    <cofactor evidence="1">
        <name>pyridoxal 5'-phosphate</name>
        <dbReference type="ChEBI" id="CHEBI:597326"/>
    </cofactor>
</comment>
<keyword evidence="11" id="KW-1185">Reference proteome</keyword>
<dbReference type="PANTHER" id="PTHR46383:SF1">
    <property type="entry name" value="ASPARTATE AMINOTRANSFERASE"/>
    <property type="match status" value="1"/>
</dbReference>
<comment type="pathway">
    <text evidence="7">Amino-acid biosynthesis; L-phenylalanine biosynthesis; L-arogenate from prephenate (L-Asp route): step 1/1.</text>
</comment>
<dbReference type="GO" id="GO:0030170">
    <property type="term" value="F:pyridoxal phosphate binding"/>
    <property type="evidence" value="ECO:0007669"/>
    <property type="project" value="InterPro"/>
</dbReference>
<dbReference type="EMBL" id="WHWC01000011">
    <property type="protein sequence ID" value="KAG8373338.1"/>
    <property type="molecule type" value="Genomic_DNA"/>
</dbReference>
<dbReference type="GO" id="GO:0033853">
    <property type="term" value="F:aspartate-prephenate aminotransferase activity"/>
    <property type="evidence" value="ECO:0007669"/>
    <property type="project" value="UniProtKB-ARBA"/>
</dbReference>
<dbReference type="AlphaFoldDB" id="A0AAV6WT12"/>
<organism evidence="10 11">
    <name type="scientific">Buddleja alternifolia</name>
    <dbReference type="NCBI Taxonomy" id="168488"/>
    <lineage>
        <taxon>Eukaryota</taxon>
        <taxon>Viridiplantae</taxon>
        <taxon>Streptophyta</taxon>
        <taxon>Embryophyta</taxon>
        <taxon>Tracheophyta</taxon>
        <taxon>Spermatophyta</taxon>
        <taxon>Magnoliopsida</taxon>
        <taxon>eudicotyledons</taxon>
        <taxon>Gunneridae</taxon>
        <taxon>Pentapetalae</taxon>
        <taxon>asterids</taxon>
        <taxon>lamiids</taxon>
        <taxon>Lamiales</taxon>
        <taxon>Scrophulariaceae</taxon>
        <taxon>Buddlejeae</taxon>
        <taxon>Buddleja</taxon>
    </lineage>
</organism>
<evidence type="ECO:0000256" key="7">
    <source>
        <dbReference type="ARBA" id="ARBA00060601"/>
    </source>
</evidence>
<accession>A0AAV6WT12</accession>
<dbReference type="GO" id="GO:0004069">
    <property type="term" value="F:L-aspartate:2-oxoglutarate aminotransferase activity"/>
    <property type="evidence" value="ECO:0007669"/>
    <property type="project" value="UniProtKB-ARBA"/>
</dbReference>
<dbReference type="InterPro" id="IPR004839">
    <property type="entry name" value="Aminotransferase_I/II_large"/>
</dbReference>
<comment type="similarity">
    <text evidence="2">Belongs to the class-I pyridoxal-phosphate-dependent aminotransferase family.</text>
</comment>
<dbReference type="GO" id="GO:0009095">
    <property type="term" value="P:aromatic amino acid family biosynthetic process, prephenate pathway"/>
    <property type="evidence" value="ECO:0007669"/>
    <property type="project" value="UniProtKB-ARBA"/>
</dbReference>
<reference evidence="10" key="1">
    <citation type="submission" date="2019-10" db="EMBL/GenBank/DDBJ databases">
        <authorList>
            <person name="Zhang R."/>
            <person name="Pan Y."/>
            <person name="Wang J."/>
            <person name="Ma R."/>
            <person name="Yu S."/>
        </authorList>
    </citation>
    <scope>NUCLEOTIDE SEQUENCE</scope>
    <source>
        <strain evidence="10">LA-IB0</strain>
        <tissue evidence="10">Leaf</tissue>
    </source>
</reference>
<dbReference type="Gene3D" id="3.90.1150.10">
    <property type="entry name" value="Aspartate Aminotransferase, domain 1"/>
    <property type="match status" value="1"/>
</dbReference>
<dbReference type="Pfam" id="PF00155">
    <property type="entry name" value="Aminotran_1_2"/>
    <property type="match status" value="2"/>
</dbReference>
<dbReference type="InterPro" id="IPR015422">
    <property type="entry name" value="PyrdxlP-dep_Trfase_small"/>
</dbReference>
<dbReference type="GO" id="GO:0033854">
    <property type="term" value="F:glutamate-prephenate aminotransferase activity"/>
    <property type="evidence" value="ECO:0007669"/>
    <property type="project" value="UniProtKB-ARBA"/>
</dbReference>
<evidence type="ECO:0000256" key="5">
    <source>
        <dbReference type="ARBA" id="ARBA00022898"/>
    </source>
</evidence>
<comment type="caution">
    <text evidence="10">The sequence shown here is derived from an EMBL/GenBank/DDBJ whole genome shotgun (WGS) entry which is preliminary data.</text>
</comment>
<evidence type="ECO:0000256" key="3">
    <source>
        <dbReference type="ARBA" id="ARBA00022576"/>
    </source>
</evidence>
<evidence type="ECO:0000256" key="6">
    <source>
        <dbReference type="ARBA" id="ARBA00060544"/>
    </source>
</evidence>
<comment type="pathway">
    <text evidence="6">Amino-acid biosynthesis; L-phenylalanine biosynthesis; L-arogenate from prephenate (L-Glu route): step 1/1.</text>
</comment>
<proteinExistence type="inferred from homology"/>
<dbReference type="CDD" id="cd00609">
    <property type="entry name" value="AAT_like"/>
    <property type="match status" value="1"/>
</dbReference>
<evidence type="ECO:0000256" key="8">
    <source>
        <dbReference type="ARBA" id="ARBA00074369"/>
    </source>
</evidence>
<feature type="domain" description="Aminotransferase class I/classII large" evidence="9">
    <location>
        <begin position="106"/>
        <end position="314"/>
    </location>
</feature>